<reference evidence="2 3" key="1">
    <citation type="submission" date="2017-10" db="EMBL/GenBank/DDBJ databases">
        <title>Draft genomes of the Enterococcus faecium isolated from human feces before and after Helicobacter pylori eradication therapy.</title>
        <authorList>
            <person name="Prianichniikov N.A."/>
            <person name="Glushchenko O.E."/>
            <person name="Malakhova M.V."/>
        </authorList>
    </citation>
    <scope>NUCLEOTIDE SEQUENCE [LARGE SCALE GENOMIC DNA]</scope>
    <source>
        <strain evidence="2 3">Hp_5-7</strain>
    </source>
</reference>
<name>A0A2G0E796_ENTFC</name>
<feature type="transmembrane region" description="Helical" evidence="1">
    <location>
        <begin position="64"/>
        <end position="84"/>
    </location>
</feature>
<organism evidence="2 3">
    <name type="scientific">Enterococcus faecium</name>
    <name type="common">Streptococcus faecium</name>
    <dbReference type="NCBI Taxonomy" id="1352"/>
    <lineage>
        <taxon>Bacteria</taxon>
        <taxon>Bacillati</taxon>
        <taxon>Bacillota</taxon>
        <taxon>Bacilli</taxon>
        <taxon>Lactobacillales</taxon>
        <taxon>Enterococcaceae</taxon>
        <taxon>Enterococcus</taxon>
    </lineage>
</organism>
<keyword evidence="1" id="KW-1133">Transmembrane helix</keyword>
<keyword evidence="1" id="KW-0472">Membrane</keyword>
<comment type="caution">
    <text evidence="2">The sequence shown here is derived from an EMBL/GenBank/DDBJ whole genome shotgun (WGS) entry which is preliminary data.</text>
</comment>
<feature type="transmembrane region" description="Helical" evidence="1">
    <location>
        <begin position="104"/>
        <end position="126"/>
    </location>
</feature>
<keyword evidence="1" id="KW-0812">Transmembrane</keyword>
<dbReference type="AlphaFoldDB" id="A0A2G0E796"/>
<protein>
    <submittedName>
        <fullName evidence="2">Uncharacterized protein</fullName>
    </submittedName>
</protein>
<feature type="non-terminal residue" evidence="2">
    <location>
        <position position="213"/>
    </location>
</feature>
<sequence length="213" mass="23960">MHKKKENLFPAFFATLFASGFAFFTSYGLGTLNPAVIIGLAMVLLLAFKQYGIELFSIKNKVAAIARLFFSAAFALTLSIGRQIQFQYVSANYTKTTIADGSIFYFLVFFSVFVYSFLFLQSIYLSMPKLETFFTAKNAQAFSSRKYFLFFTVFLVLCWLPYLLALYPGVVLPDSLSSVAQSMGDVPISNHHPVLFTLLVKLFVHDLPTDTIN</sequence>
<evidence type="ECO:0000256" key="1">
    <source>
        <dbReference type="SAM" id="Phobius"/>
    </source>
</evidence>
<proteinExistence type="predicted"/>
<evidence type="ECO:0000313" key="2">
    <source>
        <dbReference type="EMBL" id="PHL20331.1"/>
    </source>
</evidence>
<accession>A0A2G0E796</accession>
<gene>
    <name evidence="2" type="ORF">CQR37_15055</name>
</gene>
<dbReference type="Proteomes" id="UP000224303">
    <property type="component" value="Unassembled WGS sequence"/>
</dbReference>
<evidence type="ECO:0000313" key="3">
    <source>
        <dbReference type="Proteomes" id="UP000224303"/>
    </source>
</evidence>
<feature type="transmembrane region" description="Helical" evidence="1">
    <location>
        <begin position="32"/>
        <end position="52"/>
    </location>
</feature>
<dbReference type="EMBL" id="PCGC01000169">
    <property type="protein sequence ID" value="PHL20331.1"/>
    <property type="molecule type" value="Genomic_DNA"/>
</dbReference>
<feature type="transmembrane region" description="Helical" evidence="1">
    <location>
        <begin position="147"/>
        <end position="167"/>
    </location>
</feature>